<proteinExistence type="predicted"/>
<organism evidence="1 2">
    <name type="scientific">Cronartium quercuum f. sp. fusiforme G11</name>
    <dbReference type="NCBI Taxonomy" id="708437"/>
    <lineage>
        <taxon>Eukaryota</taxon>
        <taxon>Fungi</taxon>
        <taxon>Dikarya</taxon>
        <taxon>Basidiomycota</taxon>
        <taxon>Pucciniomycotina</taxon>
        <taxon>Pucciniomycetes</taxon>
        <taxon>Pucciniales</taxon>
        <taxon>Coleosporiaceae</taxon>
        <taxon>Cronartium</taxon>
    </lineage>
</organism>
<keyword evidence="2" id="KW-1185">Reference proteome</keyword>
<evidence type="ECO:0000313" key="1">
    <source>
        <dbReference type="EMBL" id="KAG0150029.1"/>
    </source>
</evidence>
<protein>
    <submittedName>
        <fullName evidence="1">Uncharacterized protein</fullName>
    </submittedName>
</protein>
<accession>A0A9P6NQ77</accession>
<gene>
    <name evidence="1" type="ORF">CROQUDRAFT_88586</name>
</gene>
<name>A0A9P6NQ77_9BASI</name>
<comment type="caution">
    <text evidence="1">The sequence shown here is derived from an EMBL/GenBank/DDBJ whole genome shotgun (WGS) entry which is preliminary data.</text>
</comment>
<dbReference type="Proteomes" id="UP000886653">
    <property type="component" value="Unassembled WGS sequence"/>
</dbReference>
<reference evidence="1" key="1">
    <citation type="submission" date="2013-11" db="EMBL/GenBank/DDBJ databases">
        <title>Genome sequence of the fusiform rust pathogen reveals effectors for host alternation and coevolution with pine.</title>
        <authorList>
            <consortium name="DOE Joint Genome Institute"/>
            <person name="Smith K."/>
            <person name="Pendleton A."/>
            <person name="Kubisiak T."/>
            <person name="Anderson C."/>
            <person name="Salamov A."/>
            <person name="Aerts A."/>
            <person name="Riley R."/>
            <person name="Clum A."/>
            <person name="Lindquist E."/>
            <person name="Ence D."/>
            <person name="Campbell M."/>
            <person name="Kronenberg Z."/>
            <person name="Feau N."/>
            <person name="Dhillon B."/>
            <person name="Hamelin R."/>
            <person name="Burleigh J."/>
            <person name="Smith J."/>
            <person name="Yandell M."/>
            <person name="Nelson C."/>
            <person name="Grigoriev I."/>
            <person name="Davis J."/>
        </authorList>
    </citation>
    <scope>NUCLEOTIDE SEQUENCE</scope>
    <source>
        <strain evidence="1">G11</strain>
    </source>
</reference>
<dbReference type="AlphaFoldDB" id="A0A9P6NQ77"/>
<evidence type="ECO:0000313" key="2">
    <source>
        <dbReference type="Proteomes" id="UP000886653"/>
    </source>
</evidence>
<sequence length="190" mass="21129">MLNCTGVFIFSDSQAAIRLVNDPPSYSSGQYLAIAIRKITKHLPRGRCKGGSGEQEDPMILKASLGILLQKIKAHFHIRKYNFNPGRLLFTSTPKKIADALSSLEKGHAAINFQLGLNHNSFNAYLYRFHLADSDLCATCKAHGQEGEDQDKSTLSESLTRPLKNFPPLAGFVLHTKRFVFFVSYLPSSE</sequence>
<dbReference type="EMBL" id="MU167223">
    <property type="protein sequence ID" value="KAG0150029.1"/>
    <property type="molecule type" value="Genomic_DNA"/>
</dbReference>